<evidence type="ECO:0000313" key="2">
    <source>
        <dbReference type="Proteomes" id="UP000266723"/>
    </source>
</evidence>
<name>A0ABQ7CCN4_BRACR</name>
<keyword evidence="2" id="KW-1185">Reference proteome</keyword>
<organism evidence="1 2">
    <name type="scientific">Brassica cretica</name>
    <name type="common">Mustard</name>
    <dbReference type="NCBI Taxonomy" id="69181"/>
    <lineage>
        <taxon>Eukaryota</taxon>
        <taxon>Viridiplantae</taxon>
        <taxon>Streptophyta</taxon>
        <taxon>Embryophyta</taxon>
        <taxon>Tracheophyta</taxon>
        <taxon>Spermatophyta</taxon>
        <taxon>Magnoliopsida</taxon>
        <taxon>eudicotyledons</taxon>
        <taxon>Gunneridae</taxon>
        <taxon>Pentapetalae</taxon>
        <taxon>rosids</taxon>
        <taxon>malvids</taxon>
        <taxon>Brassicales</taxon>
        <taxon>Brassicaceae</taxon>
        <taxon>Brassiceae</taxon>
        <taxon>Brassica</taxon>
    </lineage>
</organism>
<accession>A0ABQ7CCN4</accession>
<protein>
    <submittedName>
        <fullName evidence="1">Uncharacterized protein</fullName>
    </submittedName>
</protein>
<dbReference type="EMBL" id="QGKV02000832">
    <property type="protein sequence ID" value="KAF3549252.1"/>
    <property type="molecule type" value="Genomic_DNA"/>
</dbReference>
<evidence type="ECO:0000313" key="1">
    <source>
        <dbReference type="EMBL" id="KAF3549252.1"/>
    </source>
</evidence>
<dbReference type="Proteomes" id="UP000266723">
    <property type="component" value="Unassembled WGS sequence"/>
</dbReference>
<proteinExistence type="predicted"/>
<reference evidence="1 2" key="1">
    <citation type="journal article" date="2020" name="BMC Genomics">
        <title>Intraspecific diversification of the crop wild relative Brassica cretica Lam. using demographic model selection.</title>
        <authorList>
            <person name="Kioukis A."/>
            <person name="Michalopoulou V.A."/>
            <person name="Briers L."/>
            <person name="Pirintsos S."/>
            <person name="Studholme D.J."/>
            <person name="Pavlidis P."/>
            <person name="Sarris P.F."/>
        </authorList>
    </citation>
    <scope>NUCLEOTIDE SEQUENCE [LARGE SCALE GENOMIC DNA]</scope>
    <source>
        <strain evidence="2">cv. PFS-1207/04</strain>
    </source>
</reference>
<comment type="caution">
    <text evidence="1">The sequence shown here is derived from an EMBL/GenBank/DDBJ whole genome shotgun (WGS) entry which is preliminary data.</text>
</comment>
<sequence>MGSSPTPFPDIGRKAKVKLADCGHCSLSLCVWGSLLLLCAGHLFTVWEFADLLNKDYIFDQKFTLTMLSATEKYFLEVDSYYIQLCSYSGSRKHGL</sequence>
<gene>
    <name evidence="1" type="ORF">DY000_02001194</name>
</gene>